<protein>
    <submittedName>
        <fullName evidence="3">Uncharacterized protein</fullName>
    </submittedName>
</protein>
<keyword evidence="2" id="KW-0812">Transmembrane</keyword>
<dbReference type="Proteomes" id="UP000030686">
    <property type="component" value="Unassembled WGS sequence"/>
</dbReference>
<keyword evidence="2" id="KW-0472">Membrane</keyword>
<organism evidence="3 4">
    <name type="scientific">Penicillium roqueforti (strain FM164)</name>
    <dbReference type="NCBI Taxonomy" id="1365484"/>
    <lineage>
        <taxon>Eukaryota</taxon>
        <taxon>Fungi</taxon>
        <taxon>Dikarya</taxon>
        <taxon>Ascomycota</taxon>
        <taxon>Pezizomycotina</taxon>
        <taxon>Eurotiomycetes</taxon>
        <taxon>Eurotiomycetidae</taxon>
        <taxon>Eurotiales</taxon>
        <taxon>Aspergillaceae</taxon>
        <taxon>Penicillium</taxon>
    </lineage>
</organism>
<evidence type="ECO:0000313" key="4">
    <source>
        <dbReference type="Proteomes" id="UP000030686"/>
    </source>
</evidence>
<dbReference type="OrthoDB" id="4343726at2759"/>
<name>W6QL28_PENRF</name>
<dbReference type="STRING" id="1365484.W6QL28"/>
<dbReference type="EMBL" id="HG792020">
    <property type="protein sequence ID" value="CDM37548.1"/>
    <property type="molecule type" value="Genomic_DNA"/>
</dbReference>
<evidence type="ECO:0000313" key="3">
    <source>
        <dbReference type="EMBL" id="CDM37548.1"/>
    </source>
</evidence>
<feature type="region of interest" description="Disordered" evidence="1">
    <location>
        <begin position="440"/>
        <end position="462"/>
    </location>
</feature>
<dbReference type="OMA" id="RTIYVQG"/>
<feature type="transmembrane region" description="Helical" evidence="2">
    <location>
        <begin position="564"/>
        <end position="583"/>
    </location>
</feature>
<accession>W6QL28</accession>
<proteinExistence type="predicted"/>
<feature type="compositionally biased region" description="Acidic residues" evidence="1">
    <location>
        <begin position="447"/>
        <end position="462"/>
    </location>
</feature>
<keyword evidence="2" id="KW-1133">Transmembrane helix</keyword>
<evidence type="ECO:0000256" key="2">
    <source>
        <dbReference type="SAM" id="Phobius"/>
    </source>
</evidence>
<gene>
    <name evidence="3" type="ORF">PROQFM164_S06g000510</name>
</gene>
<sequence length="586" mass="67066">MNDSQFSIRPKPQNPTAQRLGEVLSVWLPNTPEGLYDQYLQSLSPTYDHLLTYLRYDRIWRFSEHTPHSLSYHSESALLSSPVFVVNIGDGDRVIDHGDYDGTDPESMRDLELHLSNTDPDSKDHPRCRIICAQHITCLSMEALGSGLSLDPNVFSHHIGTSFKDIEKSTGINKLCNTNIGHIPSSVGTYEHERNLQIVKRHLGRLSIANVEHAKDLTTRDSIVKSIYLHQDHPITFSVDVPRTIYVQGYQSEDDRTQAIGRFLRTRVLALQDRVLNRRIARQRFADDSMFCDQGERYSQNGLDILQHITIHVINDAKFQQVLVLFPPCPEFDGDNSDNDPYVFLDHLRKQEHTKSFKEFCLNRDKKDYESAGASESRRTMSQDVEIFSNDILENQAGTPKGLTDVVHLIRSYALNAWFDRLQTLKDQLEDLSLQSLSHRSIQHDEDPQDSEEENPTCDGLIDEEGMKGAILRYIASLDGECQRLKIDLHAAKIGFSTTGSDSVRTLEQTMEKYTHIRSQMSNLLSETQHLLDMKNSRIQQALTTLEIKESRTFIEQAKTVKRLIIISFLFIPLSYVCLALSMKFW</sequence>
<reference evidence="3" key="1">
    <citation type="journal article" date="2014" name="Nat. Commun.">
        <title>Multiple recent horizontal transfers of a large genomic region in cheese making fungi.</title>
        <authorList>
            <person name="Cheeseman K."/>
            <person name="Ropars J."/>
            <person name="Renault P."/>
            <person name="Dupont J."/>
            <person name="Gouzy J."/>
            <person name="Branca A."/>
            <person name="Abraham A.L."/>
            <person name="Ceppi M."/>
            <person name="Conseiller E."/>
            <person name="Debuchy R."/>
            <person name="Malagnac F."/>
            <person name="Goarin A."/>
            <person name="Silar P."/>
            <person name="Lacoste S."/>
            <person name="Sallet E."/>
            <person name="Bensimon A."/>
            <person name="Giraud T."/>
            <person name="Brygoo Y."/>
        </authorList>
    </citation>
    <scope>NUCLEOTIDE SEQUENCE [LARGE SCALE GENOMIC DNA]</scope>
    <source>
        <strain evidence="3">FM164</strain>
    </source>
</reference>
<evidence type="ECO:0000256" key="1">
    <source>
        <dbReference type="SAM" id="MobiDB-lite"/>
    </source>
</evidence>
<keyword evidence="4" id="KW-1185">Reference proteome</keyword>
<dbReference type="AlphaFoldDB" id="W6QL28"/>